<feature type="region of interest" description="Disordered" evidence="1">
    <location>
        <begin position="58"/>
        <end position="132"/>
    </location>
</feature>
<keyword evidence="3" id="KW-1185">Reference proteome</keyword>
<organism evidence="2 3">
    <name type="scientific">Pocillopora damicornis</name>
    <name type="common">Cauliflower coral</name>
    <name type="synonym">Millepora damicornis</name>
    <dbReference type="NCBI Taxonomy" id="46731"/>
    <lineage>
        <taxon>Eukaryota</taxon>
        <taxon>Metazoa</taxon>
        <taxon>Cnidaria</taxon>
        <taxon>Anthozoa</taxon>
        <taxon>Hexacorallia</taxon>
        <taxon>Scleractinia</taxon>
        <taxon>Astrocoeniina</taxon>
        <taxon>Pocilloporidae</taxon>
        <taxon>Pocillopora</taxon>
    </lineage>
</organism>
<reference evidence="2 3" key="1">
    <citation type="journal article" date="2018" name="Sci. Rep.">
        <title>Comparative analysis of the Pocillopora damicornis genome highlights role of immune system in coral evolution.</title>
        <authorList>
            <person name="Cunning R."/>
            <person name="Bay R.A."/>
            <person name="Gillette P."/>
            <person name="Baker A.C."/>
            <person name="Traylor-Knowles N."/>
        </authorList>
    </citation>
    <scope>NUCLEOTIDE SEQUENCE [LARGE SCALE GENOMIC DNA]</scope>
    <source>
        <strain evidence="2">RSMAS</strain>
        <tissue evidence="2">Whole animal</tissue>
    </source>
</reference>
<sequence>MAQYNKRVSQPLREFSKEEKVFLKPRPANKHQFWIYGKVIGSTAPRSYIVNTSMGPVQRNHTQIREAKVEPEKKYERADDHLEIVSLPESKPTHRDQPVEPSPEREQGPISTLHCSMRQQRPPPRFRDFVME</sequence>
<evidence type="ECO:0000256" key="1">
    <source>
        <dbReference type="SAM" id="MobiDB-lite"/>
    </source>
</evidence>
<evidence type="ECO:0000313" key="3">
    <source>
        <dbReference type="Proteomes" id="UP000275408"/>
    </source>
</evidence>
<dbReference type="AlphaFoldDB" id="A0A3M6UY11"/>
<name>A0A3M6UY11_POCDA</name>
<dbReference type="Proteomes" id="UP000275408">
    <property type="component" value="Unassembled WGS sequence"/>
</dbReference>
<gene>
    <name evidence="2" type="ORF">pdam_00020104</name>
</gene>
<feature type="compositionally biased region" description="Basic and acidic residues" evidence="1">
    <location>
        <begin position="63"/>
        <end position="83"/>
    </location>
</feature>
<evidence type="ECO:0000313" key="2">
    <source>
        <dbReference type="EMBL" id="RMX58555.1"/>
    </source>
</evidence>
<proteinExistence type="predicted"/>
<protein>
    <submittedName>
        <fullName evidence="2">Uncharacterized protein</fullName>
    </submittedName>
</protein>
<dbReference type="EMBL" id="RCHS01000487">
    <property type="protein sequence ID" value="RMX58555.1"/>
    <property type="molecule type" value="Genomic_DNA"/>
</dbReference>
<comment type="caution">
    <text evidence="2">The sequence shown here is derived from an EMBL/GenBank/DDBJ whole genome shotgun (WGS) entry which is preliminary data.</text>
</comment>
<feature type="compositionally biased region" description="Basic and acidic residues" evidence="1">
    <location>
        <begin position="91"/>
        <end position="107"/>
    </location>
</feature>
<accession>A0A3M6UY11</accession>